<dbReference type="InterPro" id="IPR053002">
    <property type="entry name" value="Metalloproteinase_M10B"/>
</dbReference>
<name>D6X172_TRICA</name>
<dbReference type="Proteomes" id="UP000007266">
    <property type="component" value="Linkage group 9"/>
</dbReference>
<dbReference type="EMBL" id="KQ971368">
    <property type="protein sequence ID" value="EFA09357.2"/>
    <property type="molecule type" value="Genomic_DNA"/>
</dbReference>
<dbReference type="OMA" id="HTWPENI"/>
<sequence>MTQEELWSYLGREIVNSDLGHDKIKFLGFLSCTRYCGEKYRPNFTHDEIVKITQAYVALGGGGLALFGSACLHTWPENISQVIPNFINQKPIDRAKFMDDSCYRGTLGACFSTTLGSVLHELCHTFDLGHTEKGIMGRGFDDIYKVFVCNKRSTEMKKFDEDGTFWTRSCLVLLAYHKWLNNHPNDGKGLLKFDPVHKILSSTKGLRVIELRNEGNGMVLFNWVFEGRILKYSFQIPNDQLVTENYVMIVEDNVGNILKHEIKLIV</sequence>
<dbReference type="AlphaFoldDB" id="D6X172"/>
<accession>D6X172</accession>
<reference evidence="1 2" key="1">
    <citation type="journal article" date="2008" name="Nature">
        <title>The genome of the model beetle and pest Tribolium castaneum.</title>
        <authorList>
            <consortium name="Tribolium Genome Sequencing Consortium"/>
            <person name="Richards S."/>
            <person name="Gibbs R.A."/>
            <person name="Weinstock G.M."/>
            <person name="Brown S.J."/>
            <person name="Denell R."/>
            <person name="Beeman R.W."/>
            <person name="Gibbs R."/>
            <person name="Beeman R.W."/>
            <person name="Brown S.J."/>
            <person name="Bucher G."/>
            <person name="Friedrich M."/>
            <person name="Grimmelikhuijzen C.J."/>
            <person name="Klingler M."/>
            <person name="Lorenzen M."/>
            <person name="Richards S."/>
            <person name="Roth S."/>
            <person name="Schroder R."/>
            <person name="Tautz D."/>
            <person name="Zdobnov E.M."/>
            <person name="Muzny D."/>
            <person name="Gibbs R.A."/>
            <person name="Weinstock G.M."/>
            <person name="Attaway T."/>
            <person name="Bell S."/>
            <person name="Buhay C.J."/>
            <person name="Chandrabose M.N."/>
            <person name="Chavez D."/>
            <person name="Clerk-Blankenburg K.P."/>
            <person name="Cree A."/>
            <person name="Dao M."/>
            <person name="Davis C."/>
            <person name="Chacko J."/>
            <person name="Dinh H."/>
            <person name="Dugan-Rocha S."/>
            <person name="Fowler G."/>
            <person name="Garner T.T."/>
            <person name="Garnes J."/>
            <person name="Gnirke A."/>
            <person name="Hawes A."/>
            <person name="Hernandez J."/>
            <person name="Hines S."/>
            <person name="Holder M."/>
            <person name="Hume J."/>
            <person name="Jhangiani S.N."/>
            <person name="Joshi V."/>
            <person name="Khan Z.M."/>
            <person name="Jackson L."/>
            <person name="Kovar C."/>
            <person name="Kowis A."/>
            <person name="Lee S."/>
            <person name="Lewis L.R."/>
            <person name="Margolis J."/>
            <person name="Morgan M."/>
            <person name="Nazareth L.V."/>
            <person name="Nguyen N."/>
            <person name="Okwuonu G."/>
            <person name="Parker D."/>
            <person name="Richards S."/>
            <person name="Ruiz S.J."/>
            <person name="Santibanez J."/>
            <person name="Savard J."/>
            <person name="Scherer S.E."/>
            <person name="Schneider B."/>
            <person name="Sodergren E."/>
            <person name="Tautz D."/>
            <person name="Vattahil S."/>
            <person name="Villasana D."/>
            <person name="White C.S."/>
            <person name="Wright R."/>
            <person name="Park Y."/>
            <person name="Beeman R.W."/>
            <person name="Lord J."/>
            <person name="Oppert B."/>
            <person name="Lorenzen M."/>
            <person name="Brown S."/>
            <person name="Wang L."/>
            <person name="Savard J."/>
            <person name="Tautz D."/>
            <person name="Richards S."/>
            <person name="Weinstock G."/>
            <person name="Gibbs R.A."/>
            <person name="Liu Y."/>
            <person name="Worley K."/>
            <person name="Weinstock G."/>
            <person name="Elsik C.G."/>
            <person name="Reese J.T."/>
            <person name="Elhaik E."/>
            <person name="Landan G."/>
            <person name="Graur D."/>
            <person name="Arensburger P."/>
            <person name="Atkinson P."/>
            <person name="Beeman R.W."/>
            <person name="Beidler J."/>
            <person name="Brown S.J."/>
            <person name="Demuth J.P."/>
            <person name="Drury D.W."/>
            <person name="Du Y.Z."/>
            <person name="Fujiwara H."/>
            <person name="Lorenzen M."/>
            <person name="Maselli V."/>
            <person name="Osanai M."/>
            <person name="Park Y."/>
            <person name="Robertson H.M."/>
            <person name="Tu Z."/>
            <person name="Wang J.J."/>
            <person name="Wang S."/>
            <person name="Richards S."/>
            <person name="Song H."/>
            <person name="Zhang L."/>
            <person name="Sodergren E."/>
            <person name="Werner D."/>
            <person name="Stanke M."/>
            <person name="Morgenstern B."/>
            <person name="Solovyev V."/>
            <person name="Kosarev P."/>
            <person name="Brown G."/>
            <person name="Chen H.C."/>
            <person name="Ermolaeva O."/>
            <person name="Hlavina W."/>
            <person name="Kapustin Y."/>
            <person name="Kiryutin B."/>
            <person name="Kitts P."/>
            <person name="Maglott D."/>
            <person name="Pruitt K."/>
            <person name="Sapojnikov V."/>
            <person name="Souvorov A."/>
            <person name="Mackey A.J."/>
            <person name="Waterhouse R.M."/>
            <person name="Wyder S."/>
            <person name="Zdobnov E.M."/>
            <person name="Zdobnov E.M."/>
            <person name="Wyder S."/>
            <person name="Kriventseva E.V."/>
            <person name="Kadowaki T."/>
            <person name="Bork P."/>
            <person name="Aranda M."/>
            <person name="Bao R."/>
            <person name="Beermann A."/>
            <person name="Berns N."/>
            <person name="Bolognesi R."/>
            <person name="Bonneton F."/>
            <person name="Bopp D."/>
            <person name="Brown S.J."/>
            <person name="Bucher G."/>
            <person name="Butts T."/>
            <person name="Chaumot A."/>
            <person name="Denell R.E."/>
            <person name="Ferrier D.E."/>
            <person name="Friedrich M."/>
            <person name="Gordon C.M."/>
            <person name="Jindra M."/>
            <person name="Klingler M."/>
            <person name="Lan Q."/>
            <person name="Lattorff H.M."/>
            <person name="Laudet V."/>
            <person name="von Levetsow C."/>
            <person name="Liu Z."/>
            <person name="Lutz R."/>
            <person name="Lynch J.A."/>
            <person name="da Fonseca R.N."/>
            <person name="Posnien N."/>
            <person name="Reuter R."/>
            <person name="Roth S."/>
            <person name="Savard J."/>
            <person name="Schinko J.B."/>
            <person name="Schmitt C."/>
            <person name="Schoppmeier M."/>
            <person name="Schroder R."/>
            <person name="Shippy T.D."/>
            <person name="Simonnet F."/>
            <person name="Marques-Souza H."/>
            <person name="Tautz D."/>
            <person name="Tomoyasu Y."/>
            <person name="Trauner J."/>
            <person name="Van der Zee M."/>
            <person name="Vervoort M."/>
            <person name="Wittkopp N."/>
            <person name="Wimmer E.A."/>
            <person name="Yang X."/>
            <person name="Jones A.K."/>
            <person name="Sattelle D.B."/>
            <person name="Ebert P.R."/>
            <person name="Nelson D."/>
            <person name="Scott J.G."/>
            <person name="Beeman R.W."/>
            <person name="Muthukrishnan S."/>
            <person name="Kramer K.J."/>
            <person name="Arakane Y."/>
            <person name="Beeman R.W."/>
            <person name="Zhu Q."/>
            <person name="Hogenkamp D."/>
            <person name="Dixit R."/>
            <person name="Oppert B."/>
            <person name="Jiang H."/>
            <person name="Zou Z."/>
            <person name="Marshall J."/>
            <person name="Elpidina E."/>
            <person name="Vinokurov K."/>
            <person name="Oppert C."/>
            <person name="Zou Z."/>
            <person name="Evans J."/>
            <person name="Lu Z."/>
            <person name="Zhao P."/>
            <person name="Sumathipala N."/>
            <person name="Altincicek B."/>
            <person name="Vilcinskas A."/>
            <person name="Williams M."/>
            <person name="Hultmark D."/>
            <person name="Hetru C."/>
            <person name="Jiang H."/>
            <person name="Grimmelikhuijzen C.J."/>
            <person name="Hauser F."/>
            <person name="Cazzamali G."/>
            <person name="Williamson M."/>
            <person name="Park Y."/>
            <person name="Li B."/>
            <person name="Tanaka Y."/>
            <person name="Predel R."/>
            <person name="Neupert S."/>
            <person name="Schachtner J."/>
            <person name="Verleyen P."/>
            <person name="Raible F."/>
            <person name="Bork P."/>
            <person name="Friedrich M."/>
            <person name="Walden K.K."/>
            <person name="Robertson H.M."/>
            <person name="Angeli S."/>
            <person name="Foret S."/>
            <person name="Bucher G."/>
            <person name="Schuetz S."/>
            <person name="Maleszka R."/>
            <person name="Wimmer E.A."/>
            <person name="Beeman R.W."/>
            <person name="Lorenzen M."/>
            <person name="Tomoyasu Y."/>
            <person name="Miller S.C."/>
            <person name="Grossmann D."/>
            <person name="Bucher G."/>
        </authorList>
    </citation>
    <scope>NUCLEOTIDE SEQUENCE [LARGE SCALE GENOMIC DNA]</scope>
    <source>
        <strain evidence="1 2">Georgia GA2</strain>
    </source>
</reference>
<evidence type="ECO:0000313" key="2">
    <source>
        <dbReference type="Proteomes" id="UP000007266"/>
    </source>
</evidence>
<reference evidence="1 2" key="2">
    <citation type="journal article" date="2010" name="Nucleic Acids Res.">
        <title>BeetleBase in 2010: revisions to provide comprehensive genomic information for Tribolium castaneum.</title>
        <authorList>
            <person name="Kim H.S."/>
            <person name="Murphy T."/>
            <person name="Xia J."/>
            <person name="Caragea D."/>
            <person name="Park Y."/>
            <person name="Beeman R.W."/>
            <person name="Lorenzen M.D."/>
            <person name="Butcher S."/>
            <person name="Manak J.R."/>
            <person name="Brown S.J."/>
        </authorList>
    </citation>
    <scope>GENOME REANNOTATION</scope>
    <source>
        <strain evidence="1 2">Georgia GA2</strain>
    </source>
</reference>
<organism evidence="1 2">
    <name type="scientific">Tribolium castaneum</name>
    <name type="common">Red flour beetle</name>
    <dbReference type="NCBI Taxonomy" id="7070"/>
    <lineage>
        <taxon>Eukaryota</taxon>
        <taxon>Metazoa</taxon>
        <taxon>Ecdysozoa</taxon>
        <taxon>Arthropoda</taxon>
        <taxon>Hexapoda</taxon>
        <taxon>Insecta</taxon>
        <taxon>Pterygota</taxon>
        <taxon>Neoptera</taxon>
        <taxon>Endopterygota</taxon>
        <taxon>Coleoptera</taxon>
        <taxon>Polyphaga</taxon>
        <taxon>Cucujiformia</taxon>
        <taxon>Tenebrionidae</taxon>
        <taxon>Tenebrionidae incertae sedis</taxon>
        <taxon>Tribolium</taxon>
    </lineage>
</organism>
<dbReference type="InterPro" id="IPR021917">
    <property type="entry name" value="Unchr_Zn-peptidase-like"/>
</dbReference>
<dbReference type="PANTHER" id="PTHR21054:SF2">
    <property type="entry name" value="MIP04191P"/>
    <property type="match status" value="1"/>
</dbReference>
<gene>
    <name evidence="1" type="primary">AUGUSTUS-3.0.2_01918</name>
    <name evidence="1" type="ORF">TcasGA2_TC001918</name>
</gene>
<dbReference type="InParanoid" id="D6X172"/>
<protein>
    <submittedName>
        <fullName evidence="1">Uncharacterized protein</fullName>
    </submittedName>
</protein>
<dbReference type="PANTHER" id="PTHR21054">
    <property type="entry name" value="ZINC METALLOPROTEINASE-RELATED"/>
    <property type="match status" value="1"/>
</dbReference>
<dbReference type="HOGENOM" id="CLU_040708_0_0_1"/>
<dbReference type="Pfam" id="PF12044">
    <property type="entry name" value="Metallopep"/>
    <property type="match status" value="1"/>
</dbReference>
<dbReference type="eggNOG" id="KOG4525">
    <property type="taxonomic scope" value="Eukaryota"/>
</dbReference>
<keyword evidence="2" id="KW-1185">Reference proteome</keyword>
<proteinExistence type="predicted"/>
<evidence type="ECO:0000313" key="1">
    <source>
        <dbReference type="EMBL" id="EFA09357.2"/>
    </source>
</evidence>